<feature type="transmembrane region" description="Helical" evidence="5">
    <location>
        <begin position="36"/>
        <end position="60"/>
    </location>
</feature>
<feature type="transmembrane region" description="Helical" evidence="5">
    <location>
        <begin position="280"/>
        <end position="302"/>
    </location>
</feature>
<dbReference type="AlphaFoldDB" id="A0A497F1Z4"/>
<feature type="domain" description="NADH:quinone oxidoreductase/Mrp antiporter transmembrane" evidence="6">
    <location>
        <begin position="141"/>
        <end position="464"/>
    </location>
</feature>
<feature type="transmembrane region" description="Helical" evidence="5">
    <location>
        <begin position="336"/>
        <end position="360"/>
    </location>
</feature>
<proteinExistence type="predicted"/>
<feature type="transmembrane region" description="Helical" evidence="5">
    <location>
        <begin position="92"/>
        <end position="112"/>
    </location>
</feature>
<comment type="caution">
    <text evidence="8">The sequence shown here is derived from an EMBL/GenBank/DDBJ whole genome shotgun (WGS) entry which is preliminary data.</text>
</comment>
<evidence type="ECO:0000256" key="3">
    <source>
        <dbReference type="ARBA" id="ARBA00022989"/>
    </source>
</evidence>
<feature type="transmembrane region" description="Helical" evidence="5">
    <location>
        <begin position="568"/>
        <end position="588"/>
    </location>
</feature>
<feature type="transmembrane region" description="Helical" evidence="5">
    <location>
        <begin position="499"/>
        <end position="519"/>
    </location>
</feature>
<dbReference type="InterPro" id="IPR001516">
    <property type="entry name" value="Proton_antipo_N"/>
</dbReference>
<comment type="subcellular location">
    <subcellularLocation>
        <location evidence="1">Membrane</location>
        <topology evidence="1">Multi-pass membrane protein</topology>
    </subcellularLocation>
</comment>
<dbReference type="PRINTS" id="PR01435">
    <property type="entry name" value="NPOXDRDTASE5"/>
</dbReference>
<dbReference type="InterPro" id="IPR001750">
    <property type="entry name" value="ND/Mrp_TM"/>
</dbReference>
<feature type="transmembrane region" description="Helical" evidence="5">
    <location>
        <begin position="308"/>
        <end position="329"/>
    </location>
</feature>
<dbReference type="Proteomes" id="UP000272051">
    <property type="component" value="Unassembled WGS sequence"/>
</dbReference>
<dbReference type="Gene3D" id="1.20.5.2700">
    <property type="match status" value="1"/>
</dbReference>
<accession>A0A497F1Z4</accession>
<evidence type="ECO:0000313" key="8">
    <source>
        <dbReference type="EMBL" id="RLE53664.1"/>
    </source>
</evidence>
<dbReference type="Pfam" id="PF00361">
    <property type="entry name" value="Proton_antipo_M"/>
    <property type="match status" value="1"/>
</dbReference>
<dbReference type="PRINTS" id="PR01434">
    <property type="entry name" value="NADHDHGNASE5"/>
</dbReference>
<dbReference type="GO" id="GO:0016020">
    <property type="term" value="C:membrane"/>
    <property type="evidence" value="ECO:0007669"/>
    <property type="project" value="UniProtKB-SubCell"/>
</dbReference>
<dbReference type="GO" id="GO:0008137">
    <property type="term" value="F:NADH dehydrogenase (ubiquinone) activity"/>
    <property type="evidence" value="ECO:0007669"/>
    <property type="project" value="InterPro"/>
</dbReference>
<name>A0A497F1Z4_9CREN</name>
<feature type="domain" description="NADH-Ubiquinone oxidoreductase (complex I) chain 5 N-terminal" evidence="7">
    <location>
        <begin position="75"/>
        <end position="124"/>
    </location>
</feature>
<keyword evidence="4 5" id="KW-0472">Membrane</keyword>
<gene>
    <name evidence="8" type="ORF">DRJ33_00405</name>
</gene>
<sequence>MLPYAPWFVWGLPIIGALLSPVLAKISHKLRDYAEVAFAFAAAVMAASLIEDALRGFVAINGHAYPLPFDWKAPWFTAPGFPIHVGVLLDPLSIFMANVVAWISFLIMVYSLEYMHGDPGITRYWFFMNLFIGNMLLLVLADNLLVMFIGWEGVGLCSYALIGFWYRDEKKYWIDSYSPSHCGLKAFIVTRLGDVGMLAAMLMVFAYAGTFNFLELQQDFTWLVNMLRDGVFLVTFIMFFLGPIGKSAQFPLDVWLPEAMAGPTTVSALIHAATMVKAGVYFMARIIPILYAAYLALGHLVLNDLVQFFTVVAWIGAFTAFLTATMGAAADQMKKVLAYSTISQLGYMMAALGAAGIVIAHFHEFVYGYMSGVSHLLSHAIFKALLFLSAGAIGHAIESYMLKDMGGLKKYMPITYMVMMVGALALAGVPPFSGFWSKELIFHSLVESHNYALLAILMVTAGITMFYTFRMMGLAFFGKESHHVEHLIKEGHKPHDPSPIMWLPLVVLAGGSLVAGFLAPSLFGFFKPMFIPHGAEHAHLSLAKAASHVVHIEHYPVLTLPEMVVSSFASPVFLGSAVLLIIGFYAAWKYYIAYKASYEELLTKYVFLKKLWTFLYNRWYINAFYYKAFVNGTLALSNFVFKFIEAAGVGEALKKITVFAVDLLRRVQTGFLSFNMIYVALGLLAFASIVAFGGLPGGVV</sequence>
<dbReference type="GO" id="GO:0042773">
    <property type="term" value="P:ATP synthesis coupled electron transport"/>
    <property type="evidence" value="ECO:0007669"/>
    <property type="project" value="InterPro"/>
</dbReference>
<evidence type="ECO:0000256" key="5">
    <source>
        <dbReference type="SAM" id="Phobius"/>
    </source>
</evidence>
<feature type="transmembrane region" description="Helical" evidence="5">
    <location>
        <begin position="452"/>
        <end position="478"/>
    </location>
</feature>
<evidence type="ECO:0000256" key="4">
    <source>
        <dbReference type="ARBA" id="ARBA00023136"/>
    </source>
</evidence>
<feature type="transmembrane region" description="Helical" evidence="5">
    <location>
        <begin position="380"/>
        <end position="402"/>
    </location>
</feature>
<evidence type="ECO:0000259" key="7">
    <source>
        <dbReference type="Pfam" id="PF00662"/>
    </source>
</evidence>
<evidence type="ECO:0000313" key="9">
    <source>
        <dbReference type="Proteomes" id="UP000272051"/>
    </source>
</evidence>
<evidence type="ECO:0000256" key="2">
    <source>
        <dbReference type="ARBA" id="ARBA00022692"/>
    </source>
</evidence>
<organism evidence="8 9">
    <name type="scientific">Thermoproteota archaeon</name>
    <dbReference type="NCBI Taxonomy" id="2056631"/>
    <lineage>
        <taxon>Archaea</taxon>
        <taxon>Thermoproteota</taxon>
    </lineage>
</organism>
<dbReference type="EMBL" id="QMQX01000004">
    <property type="protein sequence ID" value="RLE53664.1"/>
    <property type="molecule type" value="Genomic_DNA"/>
</dbReference>
<protein>
    <submittedName>
        <fullName evidence="8">NADH-quinone oxidoreductase subunit L</fullName>
    </submittedName>
</protein>
<feature type="transmembrane region" description="Helical" evidence="5">
    <location>
        <begin position="147"/>
        <end position="166"/>
    </location>
</feature>
<dbReference type="InterPro" id="IPR018393">
    <property type="entry name" value="NADHpl_OxRdtase_5_subgr"/>
</dbReference>
<dbReference type="PANTHER" id="PTHR42829">
    <property type="entry name" value="NADH-UBIQUINONE OXIDOREDUCTASE CHAIN 5"/>
    <property type="match status" value="1"/>
</dbReference>
<dbReference type="NCBIfam" id="TIGR01974">
    <property type="entry name" value="NDH_I_L"/>
    <property type="match status" value="1"/>
</dbReference>
<dbReference type="PANTHER" id="PTHR42829:SF2">
    <property type="entry name" value="NADH-UBIQUINONE OXIDOREDUCTASE CHAIN 5"/>
    <property type="match status" value="1"/>
</dbReference>
<dbReference type="GO" id="GO:0003954">
    <property type="term" value="F:NADH dehydrogenase activity"/>
    <property type="evidence" value="ECO:0007669"/>
    <property type="project" value="TreeGrafter"/>
</dbReference>
<feature type="transmembrane region" description="Helical" evidence="5">
    <location>
        <begin position="186"/>
        <end position="208"/>
    </location>
</feature>
<keyword evidence="2 5" id="KW-0812">Transmembrane</keyword>
<evidence type="ECO:0000256" key="1">
    <source>
        <dbReference type="ARBA" id="ARBA00004141"/>
    </source>
</evidence>
<feature type="transmembrane region" description="Helical" evidence="5">
    <location>
        <begin position="124"/>
        <end position="141"/>
    </location>
</feature>
<keyword evidence="3 5" id="KW-1133">Transmembrane helix</keyword>
<reference evidence="8 9" key="1">
    <citation type="submission" date="2018-06" db="EMBL/GenBank/DDBJ databases">
        <title>Extensive metabolic versatility and redundancy in microbially diverse, dynamic hydrothermal sediments.</title>
        <authorList>
            <person name="Dombrowski N."/>
            <person name="Teske A."/>
            <person name="Baker B.J."/>
        </authorList>
    </citation>
    <scope>NUCLEOTIDE SEQUENCE [LARGE SCALE GENOMIC DNA]</scope>
    <source>
        <strain evidence="8">B34_G17</strain>
    </source>
</reference>
<feature type="transmembrane region" description="Helical" evidence="5">
    <location>
        <begin position="675"/>
        <end position="695"/>
    </location>
</feature>
<dbReference type="GO" id="GO:0015990">
    <property type="term" value="P:electron transport coupled proton transport"/>
    <property type="evidence" value="ECO:0007669"/>
    <property type="project" value="TreeGrafter"/>
</dbReference>
<feature type="transmembrane region" description="Helical" evidence="5">
    <location>
        <begin position="414"/>
        <end position="432"/>
    </location>
</feature>
<feature type="transmembrane region" description="Helical" evidence="5">
    <location>
        <begin position="220"/>
        <end position="241"/>
    </location>
</feature>
<dbReference type="InterPro" id="IPR003945">
    <property type="entry name" value="NU5C-like"/>
</dbReference>
<dbReference type="Pfam" id="PF00662">
    <property type="entry name" value="Proton_antipo_N"/>
    <property type="match status" value="1"/>
</dbReference>
<feature type="transmembrane region" description="Helical" evidence="5">
    <location>
        <begin position="6"/>
        <end position="24"/>
    </location>
</feature>
<evidence type="ECO:0000259" key="6">
    <source>
        <dbReference type="Pfam" id="PF00361"/>
    </source>
</evidence>